<organism evidence="1 2">
    <name type="scientific">[Candida] jaroonii</name>
    <dbReference type="NCBI Taxonomy" id="467808"/>
    <lineage>
        <taxon>Eukaryota</taxon>
        <taxon>Fungi</taxon>
        <taxon>Dikarya</taxon>
        <taxon>Ascomycota</taxon>
        <taxon>Saccharomycotina</taxon>
        <taxon>Pichiomycetes</taxon>
        <taxon>Debaryomycetaceae</taxon>
        <taxon>Yamadazyma</taxon>
    </lineage>
</organism>
<protein>
    <submittedName>
        <fullName evidence="1">Pre-mRNA-splicing factor Cef1p</fullName>
    </submittedName>
</protein>
<proteinExistence type="predicted"/>
<accession>A0ACA9Y178</accession>
<comment type="caution">
    <text evidence="1">The sequence shown here is derived from an EMBL/GenBank/DDBJ whole genome shotgun (WGS) entry which is preliminary data.</text>
</comment>
<gene>
    <name evidence="1" type="ORF">CLIB1444_01S03686</name>
</gene>
<keyword evidence="2" id="KW-1185">Reference proteome</keyword>
<dbReference type="Proteomes" id="UP001152531">
    <property type="component" value="Unassembled WGS sequence"/>
</dbReference>
<evidence type="ECO:0000313" key="1">
    <source>
        <dbReference type="EMBL" id="CAH6718300.1"/>
    </source>
</evidence>
<name>A0ACA9Y178_9ASCO</name>
<sequence>MSSVYVKGGTWTNVEDEILKAAVSKYGLNQWSRVSSLLTKKTAKQAKARWNEWLNPLINKSDWTREEDEKLLNLVKLLPNQWRSIGPIMGRTATNCIERYQKLLEDELSDDNEDLKFSGPGIESMEASGSKGGLDLNPEGAPAESDDDEISDDDREMLYEAKARLVNTKGKRAKRKEREKMLQETKRISLLQKRRELKAAGIKVSLTSRNKKSSKEMDYNADIPFEQTPSVGLYDIEDEEQENLQDTKDFEKNVTKQGLELEKKKDEERKTNKKPEKRKASSIEGNEEIYDQRKKVQLSMPIVQEVNNYEQNDLTGVFSQPEKREEDIEDRISNVMKDIIQQQNRKSTLLGDSTTKVAKETMNPKQLTKYIRNLLKSSFETIPKPRNEYQVMPKFDEGEEEIKLVKESEVKQEQERLNALELLRQVEEEKALLRRSQVVQRGLSIPHPLKLKNIDPSGLSSLDKLIVEEFQKLIKSDYKKYVDNQLSVDEVDDLDEESYDQVQQEIKAILSTSSKKEVSIDVKIDYSKKQIQQALKEENTKITPLVNEYNERYPEISPSQIETIKQLVDQSMDQQSQIKLYQQIAKMEEIAIKNRTESLNSFVDFVTTKEGQLTDYIRSKRD</sequence>
<dbReference type="EMBL" id="CALSDN010000001">
    <property type="protein sequence ID" value="CAH6718300.1"/>
    <property type="molecule type" value="Genomic_DNA"/>
</dbReference>
<evidence type="ECO:0000313" key="2">
    <source>
        <dbReference type="Proteomes" id="UP001152531"/>
    </source>
</evidence>
<reference evidence="1" key="1">
    <citation type="submission" date="2022-06" db="EMBL/GenBank/DDBJ databases">
        <authorList>
            <person name="Legras J.-L."/>
            <person name="Devillers H."/>
            <person name="Grondin C."/>
        </authorList>
    </citation>
    <scope>NUCLEOTIDE SEQUENCE</scope>
    <source>
        <strain evidence="1">CLIB 1444</strain>
    </source>
</reference>